<comment type="caution">
    <text evidence="3">The sequence shown here is derived from an EMBL/GenBank/DDBJ whole genome shotgun (WGS) entry which is preliminary data.</text>
</comment>
<dbReference type="Gene3D" id="1.10.260.40">
    <property type="entry name" value="lambda repressor-like DNA-binding domains"/>
    <property type="match status" value="1"/>
</dbReference>
<dbReference type="Pfam" id="PF01381">
    <property type="entry name" value="HTH_3"/>
    <property type="match status" value="1"/>
</dbReference>
<dbReference type="PROSITE" id="PS50943">
    <property type="entry name" value="HTH_CROC1"/>
    <property type="match status" value="1"/>
</dbReference>
<evidence type="ECO:0000256" key="1">
    <source>
        <dbReference type="ARBA" id="ARBA00023125"/>
    </source>
</evidence>
<protein>
    <recommendedName>
        <fullName evidence="2">HTH cro/C1-type domain-containing protein</fullName>
    </recommendedName>
</protein>
<dbReference type="GO" id="GO:0005829">
    <property type="term" value="C:cytosol"/>
    <property type="evidence" value="ECO:0007669"/>
    <property type="project" value="TreeGrafter"/>
</dbReference>
<organism evidence="3 4">
    <name type="scientific">Roseiterribacter gracilis</name>
    <dbReference type="NCBI Taxonomy" id="2812848"/>
    <lineage>
        <taxon>Bacteria</taxon>
        <taxon>Pseudomonadati</taxon>
        <taxon>Pseudomonadota</taxon>
        <taxon>Alphaproteobacteria</taxon>
        <taxon>Rhodospirillales</taxon>
        <taxon>Roseiterribacteraceae</taxon>
        <taxon>Roseiterribacter</taxon>
    </lineage>
</organism>
<dbReference type="SMART" id="SM00530">
    <property type="entry name" value="HTH_XRE"/>
    <property type="match status" value="1"/>
</dbReference>
<dbReference type="RefSeq" id="WP_420243036.1">
    <property type="nucleotide sequence ID" value="NZ_BOPV01000001.1"/>
</dbReference>
<feature type="domain" description="HTH cro/C1-type" evidence="2">
    <location>
        <begin position="14"/>
        <end position="68"/>
    </location>
</feature>
<dbReference type="InterPro" id="IPR010982">
    <property type="entry name" value="Lambda_DNA-bd_dom_sf"/>
</dbReference>
<dbReference type="CDD" id="cd00093">
    <property type="entry name" value="HTH_XRE"/>
    <property type="match status" value="1"/>
</dbReference>
<gene>
    <name evidence="3" type="ORF">TMPK1_21550</name>
</gene>
<dbReference type="AlphaFoldDB" id="A0A8S8X7Z2"/>
<keyword evidence="4" id="KW-1185">Reference proteome</keyword>
<sequence length="76" mass="8634">MATTDMRALVGTNLLRLRNRRKLTQDQLSAETGLTQAYISSFERGRRNPTVLTLNELANALRADVGEFFERHANKN</sequence>
<reference evidence="3" key="1">
    <citation type="submission" date="2021-02" db="EMBL/GenBank/DDBJ databases">
        <title>Genome sequence of Rhodospirillales sp. strain TMPK1 isolated from soil.</title>
        <authorList>
            <person name="Nakai R."/>
            <person name="Kusada H."/>
            <person name="Tamaki H."/>
        </authorList>
    </citation>
    <scope>NUCLEOTIDE SEQUENCE</scope>
    <source>
        <strain evidence="3">TMPK1</strain>
    </source>
</reference>
<dbReference type="InterPro" id="IPR001387">
    <property type="entry name" value="Cro/C1-type_HTH"/>
</dbReference>
<dbReference type="PANTHER" id="PTHR46797">
    <property type="entry name" value="HTH-TYPE TRANSCRIPTIONAL REGULATOR"/>
    <property type="match status" value="1"/>
</dbReference>
<dbReference type="GO" id="GO:0003700">
    <property type="term" value="F:DNA-binding transcription factor activity"/>
    <property type="evidence" value="ECO:0007669"/>
    <property type="project" value="TreeGrafter"/>
</dbReference>
<accession>A0A8S8X7Z2</accession>
<name>A0A8S8X7Z2_9PROT</name>
<dbReference type="InterPro" id="IPR050807">
    <property type="entry name" value="TransReg_Diox_bact_type"/>
</dbReference>
<dbReference type="GO" id="GO:0003677">
    <property type="term" value="F:DNA binding"/>
    <property type="evidence" value="ECO:0007669"/>
    <property type="project" value="UniProtKB-KW"/>
</dbReference>
<evidence type="ECO:0000313" key="4">
    <source>
        <dbReference type="Proteomes" id="UP000681075"/>
    </source>
</evidence>
<keyword evidence="1" id="KW-0238">DNA-binding</keyword>
<evidence type="ECO:0000259" key="2">
    <source>
        <dbReference type="PROSITE" id="PS50943"/>
    </source>
</evidence>
<dbReference type="SUPFAM" id="SSF47413">
    <property type="entry name" value="lambda repressor-like DNA-binding domains"/>
    <property type="match status" value="1"/>
</dbReference>
<dbReference type="EMBL" id="BOPV01000001">
    <property type="protein sequence ID" value="GIL39918.1"/>
    <property type="molecule type" value="Genomic_DNA"/>
</dbReference>
<proteinExistence type="predicted"/>
<dbReference type="PANTHER" id="PTHR46797:SF1">
    <property type="entry name" value="METHYLPHOSPHONATE SYNTHASE"/>
    <property type="match status" value="1"/>
</dbReference>
<dbReference type="Proteomes" id="UP000681075">
    <property type="component" value="Unassembled WGS sequence"/>
</dbReference>
<evidence type="ECO:0000313" key="3">
    <source>
        <dbReference type="EMBL" id="GIL39918.1"/>
    </source>
</evidence>